<dbReference type="InterPro" id="IPR029044">
    <property type="entry name" value="Nucleotide-diphossugar_trans"/>
</dbReference>
<dbReference type="CDD" id="cd00761">
    <property type="entry name" value="Glyco_tranf_GTA_type"/>
    <property type="match status" value="1"/>
</dbReference>
<keyword evidence="11" id="KW-1185">Reference proteome</keyword>
<dbReference type="GO" id="GO:0005737">
    <property type="term" value="C:cytoplasm"/>
    <property type="evidence" value="ECO:0007669"/>
    <property type="project" value="TreeGrafter"/>
</dbReference>
<dbReference type="SUPFAM" id="SSF53448">
    <property type="entry name" value="Nucleotide-diphospho-sugar transferases"/>
    <property type="match status" value="1"/>
</dbReference>
<dbReference type="PANTHER" id="PTHR21461:SF69">
    <property type="entry name" value="GLYCOSYLTRANSFERASE FAMILY 92 PROTEIN"/>
    <property type="match status" value="1"/>
</dbReference>
<evidence type="ECO:0000256" key="6">
    <source>
        <dbReference type="ARBA" id="ARBA00022989"/>
    </source>
</evidence>
<evidence type="ECO:0000256" key="4">
    <source>
        <dbReference type="ARBA" id="ARBA00022679"/>
    </source>
</evidence>
<name>A0AAV5IGC0_9ROSI</name>
<dbReference type="GO" id="GO:0016020">
    <property type="term" value="C:membrane"/>
    <property type="evidence" value="ECO:0007669"/>
    <property type="project" value="UniProtKB-SubCell"/>
</dbReference>
<dbReference type="GO" id="GO:0016757">
    <property type="term" value="F:glycosyltransferase activity"/>
    <property type="evidence" value="ECO:0007669"/>
    <property type="project" value="UniProtKB-UniRule"/>
</dbReference>
<evidence type="ECO:0000256" key="1">
    <source>
        <dbReference type="ARBA" id="ARBA00004167"/>
    </source>
</evidence>
<evidence type="ECO:0000256" key="9">
    <source>
        <dbReference type="SAM" id="SignalP"/>
    </source>
</evidence>
<evidence type="ECO:0000313" key="11">
    <source>
        <dbReference type="Proteomes" id="UP001054252"/>
    </source>
</evidence>
<dbReference type="AlphaFoldDB" id="A0AAV5IGC0"/>
<protein>
    <recommendedName>
        <fullName evidence="8">Glycosyltransferase family 92 protein</fullName>
        <ecNumber evidence="8">2.4.1.-</ecNumber>
    </recommendedName>
</protein>
<organism evidence="10 11">
    <name type="scientific">Rubroshorea leprosula</name>
    <dbReference type="NCBI Taxonomy" id="152421"/>
    <lineage>
        <taxon>Eukaryota</taxon>
        <taxon>Viridiplantae</taxon>
        <taxon>Streptophyta</taxon>
        <taxon>Embryophyta</taxon>
        <taxon>Tracheophyta</taxon>
        <taxon>Spermatophyta</taxon>
        <taxon>Magnoliopsida</taxon>
        <taxon>eudicotyledons</taxon>
        <taxon>Gunneridae</taxon>
        <taxon>Pentapetalae</taxon>
        <taxon>rosids</taxon>
        <taxon>malvids</taxon>
        <taxon>Malvales</taxon>
        <taxon>Dipterocarpaceae</taxon>
        <taxon>Rubroshorea</taxon>
    </lineage>
</organism>
<comment type="caution">
    <text evidence="10">The sequence shown here is derived from an EMBL/GenBank/DDBJ whole genome shotgun (WGS) entry which is preliminary data.</text>
</comment>
<keyword evidence="3 8" id="KW-0328">Glycosyltransferase</keyword>
<accession>A0AAV5IGC0</accession>
<feature type="signal peptide" evidence="9">
    <location>
        <begin position="1"/>
        <end position="22"/>
    </location>
</feature>
<evidence type="ECO:0000256" key="2">
    <source>
        <dbReference type="ARBA" id="ARBA00007647"/>
    </source>
</evidence>
<proteinExistence type="inferred from homology"/>
<keyword evidence="6" id="KW-1133">Transmembrane helix</keyword>
<sequence length="568" mass="64992">MMRRRKLSTSLLVLFLVTVLAALYFLHLSSNSVTGKEVQLFPDNLMASSKDRDSLINHAIREQVKELGHRNRRVSSIQDKVDSVAVLLPSWEVLVVVVVSTENKPASSSDDNFYCLFPNNATSLAKFYGVLPFSNAMAFKCVLPRSNRRRSPFYQPVLTRSPGSESQALPAWELPRWSFLVYDSVSTEDDVVLFVKGVNKRQGFNRSPEEFRCVFGDDLKTAVKTPITSSVQEVFRCSHPNLKRLGGERIMVSLEISGELNRQIPSVAYYTPRRKVAPPNPKKLLCACTMVYNSAKFLREWVMYHSEIGVEKFILYDNGSTDDLQKIVDDLNQEGYNVEKMLWIWPKTQEAGFSHGAVYAKDSCVWMMYFDVDEFVFSPSWLNSSNPSKNMLNSLLPRNPDLNRPLIGQISIKCNDFGPSGRKTHPPEGVTQGYTCRRQVEQRHKSVVLLEAVDRSLLNVVHHFGLNQSLYRTVELGLKAAVMNHYKYQAWPEFKNKFRQRVSAYVVDWTKAVNPTSQDRTPGLGFEAIEPQGWAQRFCEVRDERLKKLTQRWFGSNTPNGYKLAWER</sequence>
<dbReference type="InterPro" id="IPR008166">
    <property type="entry name" value="Glyco_transf_92"/>
</dbReference>
<evidence type="ECO:0000256" key="3">
    <source>
        <dbReference type="ARBA" id="ARBA00022676"/>
    </source>
</evidence>
<keyword evidence="9" id="KW-0732">Signal</keyword>
<keyword evidence="7" id="KW-0472">Membrane</keyword>
<keyword evidence="4 8" id="KW-0808">Transferase</keyword>
<dbReference type="EMBL" id="BPVZ01000012">
    <property type="protein sequence ID" value="GKU98165.1"/>
    <property type="molecule type" value="Genomic_DNA"/>
</dbReference>
<comment type="subcellular location">
    <subcellularLocation>
        <location evidence="1">Membrane</location>
        <topology evidence="1">Single-pass membrane protein</topology>
    </subcellularLocation>
</comment>
<keyword evidence="5" id="KW-0812">Transmembrane</keyword>
<dbReference type="EC" id="2.4.1.-" evidence="8"/>
<dbReference type="Proteomes" id="UP001054252">
    <property type="component" value="Unassembled WGS sequence"/>
</dbReference>
<evidence type="ECO:0000256" key="8">
    <source>
        <dbReference type="RuleBase" id="RU366017"/>
    </source>
</evidence>
<reference evidence="10 11" key="1">
    <citation type="journal article" date="2021" name="Commun. Biol.">
        <title>The genome of Shorea leprosula (Dipterocarpaceae) highlights the ecological relevance of drought in aseasonal tropical rainforests.</title>
        <authorList>
            <person name="Ng K.K.S."/>
            <person name="Kobayashi M.J."/>
            <person name="Fawcett J.A."/>
            <person name="Hatakeyama M."/>
            <person name="Paape T."/>
            <person name="Ng C.H."/>
            <person name="Ang C.C."/>
            <person name="Tnah L.H."/>
            <person name="Lee C.T."/>
            <person name="Nishiyama T."/>
            <person name="Sese J."/>
            <person name="O'Brien M.J."/>
            <person name="Copetti D."/>
            <person name="Mohd Noor M.I."/>
            <person name="Ong R.C."/>
            <person name="Putra M."/>
            <person name="Sireger I.Z."/>
            <person name="Indrioko S."/>
            <person name="Kosugi Y."/>
            <person name="Izuno A."/>
            <person name="Isagi Y."/>
            <person name="Lee S.L."/>
            <person name="Shimizu K.K."/>
        </authorList>
    </citation>
    <scope>NUCLEOTIDE SEQUENCE [LARGE SCALE GENOMIC DNA]</scope>
    <source>
        <strain evidence="10">214</strain>
    </source>
</reference>
<comment type="similarity">
    <text evidence="2 8">Belongs to the glycosyltransferase 92 family.</text>
</comment>
<evidence type="ECO:0000313" key="10">
    <source>
        <dbReference type="EMBL" id="GKU98165.1"/>
    </source>
</evidence>
<dbReference type="Pfam" id="PF01697">
    <property type="entry name" value="Glyco_transf_92"/>
    <property type="match status" value="1"/>
</dbReference>
<evidence type="ECO:0000256" key="7">
    <source>
        <dbReference type="ARBA" id="ARBA00023136"/>
    </source>
</evidence>
<gene>
    <name evidence="10" type="ORF">SLEP1_g11199</name>
</gene>
<feature type="chain" id="PRO_5043887578" description="Glycosyltransferase family 92 protein" evidence="9">
    <location>
        <begin position="23"/>
        <end position="568"/>
    </location>
</feature>
<dbReference type="PANTHER" id="PTHR21461">
    <property type="entry name" value="GLYCOSYLTRANSFERASE FAMILY 92 PROTEIN"/>
    <property type="match status" value="1"/>
</dbReference>
<evidence type="ECO:0000256" key="5">
    <source>
        <dbReference type="ARBA" id="ARBA00022692"/>
    </source>
</evidence>